<evidence type="ECO:0000256" key="4">
    <source>
        <dbReference type="ARBA" id="ARBA00022759"/>
    </source>
</evidence>
<keyword evidence="1" id="KW-0808">Transferase</keyword>
<feature type="compositionally biased region" description="Low complexity" evidence="7">
    <location>
        <begin position="114"/>
        <end position="126"/>
    </location>
</feature>
<keyword evidence="2" id="KW-0548">Nucleotidyltransferase</keyword>
<evidence type="ECO:0000256" key="3">
    <source>
        <dbReference type="ARBA" id="ARBA00022722"/>
    </source>
</evidence>
<proteinExistence type="predicted"/>
<dbReference type="PANTHER" id="PTHR24559:SF457">
    <property type="entry name" value="RNA-DIRECTED DNA POLYMERASE HOMOLOG"/>
    <property type="match status" value="1"/>
</dbReference>
<reference evidence="9 10" key="1">
    <citation type="journal article" date="2018" name="PLoS Genet.">
        <title>Population sequencing reveals clonal diversity and ancestral inbreeding in the grapevine cultivar Chardonnay.</title>
        <authorList>
            <person name="Roach M.J."/>
            <person name="Johnson D.L."/>
            <person name="Bohlmann J."/>
            <person name="van Vuuren H.J."/>
            <person name="Jones S.J."/>
            <person name="Pretorius I.S."/>
            <person name="Schmidt S.A."/>
            <person name="Borneman A.R."/>
        </authorList>
    </citation>
    <scope>NUCLEOTIDE SEQUENCE [LARGE SCALE GENOMIC DNA]</scope>
    <source>
        <strain evidence="10">cv. Chardonnay</strain>
        <tissue evidence="9">Leaf</tissue>
    </source>
</reference>
<dbReference type="GO" id="GO:0004519">
    <property type="term" value="F:endonuclease activity"/>
    <property type="evidence" value="ECO:0007669"/>
    <property type="project" value="UniProtKB-KW"/>
</dbReference>
<evidence type="ECO:0000313" key="10">
    <source>
        <dbReference type="Proteomes" id="UP000288805"/>
    </source>
</evidence>
<dbReference type="SUPFAM" id="SSF56672">
    <property type="entry name" value="DNA/RNA polymerases"/>
    <property type="match status" value="1"/>
</dbReference>
<keyword evidence="4" id="KW-0255">Endonuclease</keyword>
<evidence type="ECO:0000259" key="8">
    <source>
        <dbReference type="Pfam" id="PF17917"/>
    </source>
</evidence>
<keyword evidence="3" id="KW-0540">Nuclease</keyword>
<organism evidence="9 10">
    <name type="scientific">Vitis vinifera</name>
    <name type="common">Grape</name>
    <dbReference type="NCBI Taxonomy" id="29760"/>
    <lineage>
        <taxon>Eukaryota</taxon>
        <taxon>Viridiplantae</taxon>
        <taxon>Streptophyta</taxon>
        <taxon>Embryophyta</taxon>
        <taxon>Tracheophyta</taxon>
        <taxon>Spermatophyta</taxon>
        <taxon>Magnoliopsida</taxon>
        <taxon>eudicotyledons</taxon>
        <taxon>Gunneridae</taxon>
        <taxon>Pentapetalae</taxon>
        <taxon>rosids</taxon>
        <taxon>Vitales</taxon>
        <taxon>Vitaceae</taxon>
        <taxon>Viteae</taxon>
        <taxon>Vitis</taxon>
    </lineage>
</organism>
<dbReference type="InterPro" id="IPR053134">
    <property type="entry name" value="RNA-dir_DNA_polymerase"/>
</dbReference>
<dbReference type="Pfam" id="PF17917">
    <property type="entry name" value="RT_RNaseH"/>
    <property type="match status" value="1"/>
</dbReference>
<dbReference type="InterPro" id="IPR041373">
    <property type="entry name" value="RT_RNaseH"/>
</dbReference>
<evidence type="ECO:0000256" key="7">
    <source>
        <dbReference type="SAM" id="MobiDB-lite"/>
    </source>
</evidence>
<evidence type="ECO:0000313" key="9">
    <source>
        <dbReference type="EMBL" id="RVW54990.1"/>
    </source>
</evidence>
<dbReference type="EMBL" id="QGNW01001121">
    <property type="protein sequence ID" value="RVW54990.1"/>
    <property type="molecule type" value="Genomic_DNA"/>
</dbReference>
<dbReference type="InterPro" id="IPR043502">
    <property type="entry name" value="DNA/RNA_pol_sf"/>
</dbReference>
<gene>
    <name evidence="9" type="ORF">CK203_093142</name>
</gene>
<sequence>MWTERPTTNLEEIQTAPALEIAEDAIVFDDLIDSHVGIVEGASDFVDPPLSFDVLSGFVSRSDIVSDVSSMDLSIFEYLPVSCDIDLSAPSSPTSQIFDIDDEIAQHDSDDDSSSVSDSDPVDQRVSPAVGDTEIVDFGTADQPRELRIGSDLSTDERDSLIQLLRAYLDVFAWSYEDMPGLDPSIVQHRLPLLPHARPVKQKLRRLHPRWSLQVKEEIQKQLSVGFLSVVEYPEWLANVVPVPKKDGKVRVCVDFRDLNKASPKDDFPLPHIDMLVDSTAGHSMLSFIDGTDFRVQSDLDGSRGHGEDVLHYRVVQIETESQEVHFWSDFWETLGYIVSERGIEVDPDKIRAILDMPAPRKRESQPTVWDDQCQARLRGSRVLVVASSFGAYTRPSSTPILVRSDVALGCMLAQLDDSGKDRAIYYLSKRMLDYETRYVMIERYCLALVGPLAD</sequence>
<keyword evidence="6" id="KW-0695">RNA-directed DNA polymerase</keyword>
<feature type="region of interest" description="Disordered" evidence="7">
    <location>
        <begin position="106"/>
        <end position="126"/>
    </location>
</feature>
<dbReference type="GO" id="GO:0003964">
    <property type="term" value="F:RNA-directed DNA polymerase activity"/>
    <property type="evidence" value="ECO:0007669"/>
    <property type="project" value="UniProtKB-KW"/>
</dbReference>
<evidence type="ECO:0000256" key="5">
    <source>
        <dbReference type="ARBA" id="ARBA00022801"/>
    </source>
</evidence>
<dbReference type="AlphaFoldDB" id="A0A438F4P2"/>
<evidence type="ECO:0000256" key="1">
    <source>
        <dbReference type="ARBA" id="ARBA00022679"/>
    </source>
</evidence>
<keyword evidence="5" id="KW-0378">Hydrolase</keyword>
<comment type="caution">
    <text evidence="9">The sequence shown here is derived from an EMBL/GenBank/DDBJ whole genome shotgun (WGS) entry which is preliminary data.</text>
</comment>
<dbReference type="Proteomes" id="UP000288805">
    <property type="component" value="Unassembled WGS sequence"/>
</dbReference>
<evidence type="ECO:0000256" key="6">
    <source>
        <dbReference type="ARBA" id="ARBA00022918"/>
    </source>
</evidence>
<protein>
    <recommendedName>
        <fullName evidence="8">Reverse transcriptase RNase H-like domain-containing protein</fullName>
    </recommendedName>
</protein>
<dbReference type="PANTHER" id="PTHR24559">
    <property type="entry name" value="TRANSPOSON TY3-I GAG-POL POLYPROTEIN"/>
    <property type="match status" value="1"/>
</dbReference>
<name>A0A438F4P2_VITVI</name>
<feature type="domain" description="Reverse transcriptase RNase H-like" evidence="8">
    <location>
        <begin position="405"/>
        <end position="450"/>
    </location>
</feature>
<evidence type="ECO:0000256" key="2">
    <source>
        <dbReference type="ARBA" id="ARBA00022695"/>
    </source>
</evidence>
<dbReference type="Gene3D" id="3.10.10.10">
    <property type="entry name" value="HIV Type 1 Reverse Transcriptase, subunit A, domain 1"/>
    <property type="match status" value="1"/>
</dbReference>
<dbReference type="GO" id="GO:0016787">
    <property type="term" value="F:hydrolase activity"/>
    <property type="evidence" value="ECO:0007669"/>
    <property type="project" value="UniProtKB-KW"/>
</dbReference>
<accession>A0A438F4P2</accession>